<gene>
    <name evidence="3" type="ORF">FHX37_1885</name>
</gene>
<dbReference type="GO" id="GO:0004519">
    <property type="term" value="F:endonuclease activity"/>
    <property type="evidence" value="ECO:0007669"/>
    <property type="project" value="UniProtKB-KW"/>
</dbReference>
<keyword evidence="3" id="KW-0269">Exonuclease</keyword>
<name>A0A543NJB9_9ACTN</name>
<feature type="compositionally biased region" description="Basic and acidic residues" evidence="1">
    <location>
        <begin position="370"/>
        <end position="383"/>
    </location>
</feature>
<feature type="domain" description="Endonuclease/exonuclease/phosphatase" evidence="2">
    <location>
        <begin position="89"/>
        <end position="431"/>
    </location>
</feature>
<keyword evidence="3" id="KW-0540">Nuclease</keyword>
<dbReference type="EMBL" id="VFQC01000001">
    <property type="protein sequence ID" value="TQN31961.1"/>
    <property type="molecule type" value="Genomic_DNA"/>
</dbReference>
<reference evidence="3 4" key="1">
    <citation type="submission" date="2019-06" db="EMBL/GenBank/DDBJ databases">
        <title>Sequencing the genomes of 1000 actinobacteria strains.</title>
        <authorList>
            <person name="Klenk H.-P."/>
        </authorList>
    </citation>
    <scope>NUCLEOTIDE SEQUENCE [LARGE SCALE GENOMIC DNA]</scope>
    <source>
        <strain evidence="3 4">DSM 45015</strain>
    </source>
</reference>
<dbReference type="Pfam" id="PF03372">
    <property type="entry name" value="Exo_endo_phos"/>
    <property type="match status" value="1"/>
</dbReference>
<organism evidence="3 4">
    <name type="scientific">Haloactinospora alba</name>
    <dbReference type="NCBI Taxonomy" id="405555"/>
    <lineage>
        <taxon>Bacteria</taxon>
        <taxon>Bacillati</taxon>
        <taxon>Actinomycetota</taxon>
        <taxon>Actinomycetes</taxon>
        <taxon>Streptosporangiales</taxon>
        <taxon>Nocardiopsidaceae</taxon>
        <taxon>Haloactinospora</taxon>
    </lineage>
</organism>
<dbReference type="GO" id="GO:0004527">
    <property type="term" value="F:exonuclease activity"/>
    <property type="evidence" value="ECO:0007669"/>
    <property type="project" value="UniProtKB-KW"/>
</dbReference>
<keyword evidence="3" id="KW-0255">Endonuclease</keyword>
<evidence type="ECO:0000313" key="3">
    <source>
        <dbReference type="EMBL" id="TQN31961.1"/>
    </source>
</evidence>
<proteinExistence type="predicted"/>
<sequence length="439" mass="48282">MFTFRLVQDVSREWHAWTTRFPSPPRKVRTMRLSRRNSRAVSLTTAAVLSLASAPPVSAAETQRDSVRFATYNASLHRQSEGELVADLSDGDDEQAQAVAENIQRVRPDVLLVNEFDYDEAGRAAELFQRNYLSQGQNGTSGIDYPYRYTAPSNTGVPSGFDLDNDGRSVTDPDEPGYADDALGFGEFPGQYGMVVYSRYPIDTDRVRTFREFRWADMPHALLPTDPETGGDFYSDEELAALPLSSKSHWDLPVRVGPGPPVHLLASHPTPPNFGGPEQRNLARNHDEIRFWSDYVSPRAGDYIHDDRGERGGLRPGAAFVVAGDLNADPRDGGSHPDAVSQLLDTARVNASVRPRSEGGPEAAELQRGANEEHDGDPAHDTGDFTDDPAPGNLRVDYVLPSRGLPVRDSGVFWPTTDDPRSEAAATASDHRLVWTDVL</sequence>
<evidence type="ECO:0000259" key="2">
    <source>
        <dbReference type="Pfam" id="PF03372"/>
    </source>
</evidence>
<feature type="region of interest" description="Disordered" evidence="1">
    <location>
        <begin position="352"/>
        <end position="393"/>
    </location>
</feature>
<protein>
    <submittedName>
        <fullName evidence="3">Endonuclease/exonuclease/phosphatase family protein</fullName>
    </submittedName>
</protein>
<dbReference type="Proteomes" id="UP000317422">
    <property type="component" value="Unassembled WGS sequence"/>
</dbReference>
<dbReference type="InterPro" id="IPR036691">
    <property type="entry name" value="Endo/exonu/phosph_ase_sf"/>
</dbReference>
<keyword evidence="3" id="KW-0378">Hydrolase</keyword>
<accession>A0A543NJB9</accession>
<dbReference type="AlphaFoldDB" id="A0A543NJB9"/>
<dbReference type="Gene3D" id="3.60.10.10">
    <property type="entry name" value="Endonuclease/exonuclease/phosphatase"/>
    <property type="match status" value="1"/>
</dbReference>
<evidence type="ECO:0000313" key="4">
    <source>
        <dbReference type="Proteomes" id="UP000317422"/>
    </source>
</evidence>
<evidence type="ECO:0000256" key="1">
    <source>
        <dbReference type="SAM" id="MobiDB-lite"/>
    </source>
</evidence>
<dbReference type="SUPFAM" id="SSF56219">
    <property type="entry name" value="DNase I-like"/>
    <property type="match status" value="1"/>
</dbReference>
<dbReference type="InterPro" id="IPR005135">
    <property type="entry name" value="Endo/exonuclease/phosphatase"/>
</dbReference>
<comment type="caution">
    <text evidence="3">The sequence shown here is derived from an EMBL/GenBank/DDBJ whole genome shotgun (WGS) entry which is preliminary data.</text>
</comment>
<keyword evidence="4" id="KW-1185">Reference proteome</keyword>